<evidence type="ECO:0000256" key="3">
    <source>
        <dbReference type="ARBA" id="ARBA00022475"/>
    </source>
</evidence>
<evidence type="ECO:0000313" key="9">
    <source>
        <dbReference type="Proteomes" id="UP000005835"/>
    </source>
</evidence>
<dbReference type="Pfam" id="PF01810">
    <property type="entry name" value="LysE"/>
    <property type="match status" value="1"/>
</dbReference>
<evidence type="ECO:0008006" key="10">
    <source>
        <dbReference type="Google" id="ProtNLM"/>
    </source>
</evidence>
<keyword evidence="4 7" id="KW-0812">Transmembrane</keyword>
<dbReference type="STRING" id="742823.HMPREF9465_01881"/>
<comment type="caution">
    <text evidence="8">The sequence shown here is derived from an EMBL/GenBank/DDBJ whole genome shotgun (WGS) entry which is preliminary data.</text>
</comment>
<dbReference type="Proteomes" id="UP000005835">
    <property type="component" value="Unassembled WGS sequence"/>
</dbReference>
<dbReference type="PANTHER" id="PTHR30086">
    <property type="entry name" value="ARGININE EXPORTER PROTEIN ARGO"/>
    <property type="match status" value="1"/>
</dbReference>
<accession>K1JRZ7</accession>
<dbReference type="PANTHER" id="PTHR30086:SF14">
    <property type="entry name" value="HOMOSERINE_HOMOSERINE LACTONE EFFLUX PROTEIN"/>
    <property type="match status" value="1"/>
</dbReference>
<evidence type="ECO:0000256" key="4">
    <source>
        <dbReference type="ARBA" id="ARBA00022692"/>
    </source>
</evidence>
<dbReference type="eggNOG" id="COG1280">
    <property type="taxonomic scope" value="Bacteria"/>
</dbReference>
<evidence type="ECO:0000313" key="8">
    <source>
        <dbReference type="EMBL" id="EKB30467.1"/>
    </source>
</evidence>
<keyword evidence="5 7" id="KW-1133">Transmembrane helix</keyword>
<feature type="transmembrane region" description="Helical" evidence="7">
    <location>
        <begin position="49"/>
        <end position="74"/>
    </location>
</feature>
<name>K1JRZ7_9BURK</name>
<evidence type="ECO:0000256" key="5">
    <source>
        <dbReference type="ARBA" id="ARBA00022989"/>
    </source>
</evidence>
<keyword evidence="9" id="KW-1185">Reference proteome</keyword>
<feature type="transmembrane region" description="Helical" evidence="7">
    <location>
        <begin position="94"/>
        <end position="111"/>
    </location>
</feature>
<sequence length="115" mass="12846">MIDAPSVQVPDNAGEGLFSKCFILAVTNPQPMIFCVSLMPQFIDPEIAYIPQVTFMIAVYALMVFVCMIFYALIADRMRVFLARGSGPKLMNKASAVIFMLLACWVLWNTAQPFL</sequence>
<comment type="similarity">
    <text evidence="2">Belongs to the Rht family.</text>
</comment>
<organism evidence="8 9">
    <name type="scientific">Sutterella wadsworthensis 2_1_59BFAA</name>
    <dbReference type="NCBI Taxonomy" id="742823"/>
    <lineage>
        <taxon>Bacteria</taxon>
        <taxon>Pseudomonadati</taxon>
        <taxon>Pseudomonadota</taxon>
        <taxon>Betaproteobacteria</taxon>
        <taxon>Burkholderiales</taxon>
        <taxon>Sutterellaceae</taxon>
        <taxon>Sutterella</taxon>
    </lineage>
</organism>
<evidence type="ECO:0000256" key="7">
    <source>
        <dbReference type="SAM" id="Phobius"/>
    </source>
</evidence>
<evidence type="ECO:0000256" key="1">
    <source>
        <dbReference type="ARBA" id="ARBA00004651"/>
    </source>
</evidence>
<gene>
    <name evidence="8" type="ORF">HMPREF9465_01881</name>
</gene>
<keyword evidence="6 7" id="KW-0472">Membrane</keyword>
<comment type="subcellular location">
    <subcellularLocation>
        <location evidence="1">Cell membrane</location>
        <topology evidence="1">Multi-pass membrane protein</topology>
    </subcellularLocation>
</comment>
<proteinExistence type="inferred from homology"/>
<dbReference type="GO" id="GO:0042970">
    <property type="term" value="F:homoserine transmembrane transporter activity"/>
    <property type="evidence" value="ECO:0007669"/>
    <property type="project" value="TreeGrafter"/>
</dbReference>
<dbReference type="EMBL" id="ADMG01000041">
    <property type="protein sequence ID" value="EKB30467.1"/>
    <property type="molecule type" value="Genomic_DNA"/>
</dbReference>
<protein>
    <recommendedName>
        <fullName evidence="10">Homoserine/Threonine efflux protein</fullName>
    </recommendedName>
</protein>
<dbReference type="GO" id="GO:0005886">
    <property type="term" value="C:plasma membrane"/>
    <property type="evidence" value="ECO:0007669"/>
    <property type="project" value="UniProtKB-SubCell"/>
</dbReference>
<dbReference type="InterPro" id="IPR001123">
    <property type="entry name" value="LeuE-type"/>
</dbReference>
<dbReference type="HOGENOM" id="CLU_2107745_0_0_4"/>
<evidence type="ECO:0000256" key="2">
    <source>
        <dbReference type="ARBA" id="ARBA00007928"/>
    </source>
</evidence>
<dbReference type="PATRIC" id="fig|742823.3.peg.1873"/>
<reference evidence="8 9" key="1">
    <citation type="submission" date="2012-05" db="EMBL/GenBank/DDBJ databases">
        <title>The Genome Sequence of Sutterella wadsworthensis 2_1_59BFAA.</title>
        <authorList>
            <consortium name="The Broad Institute Genome Sequencing Platform"/>
            <person name="Earl A."/>
            <person name="Ward D."/>
            <person name="Feldgarden M."/>
            <person name="Gevers D."/>
            <person name="Daigneault M."/>
            <person name="Strauss J."/>
            <person name="Allen-Vercoe E."/>
            <person name="Walker B."/>
            <person name="Young S.K."/>
            <person name="Zeng Q."/>
            <person name="Gargeya S."/>
            <person name="Fitzgerald M."/>
            <person name="Haas B."/>
            <person name="Abouelleil A."/>
            <person name="Alvarado L."/>
            <person name="Arachchi H.M."/>
            <person name="Berlin A.M."/>
            <person name="Chapman S.B."/>
            <person name="Goldberg J."/>
            <person name="Griggs A."/>
            <person name="Gujja S."/>
            <person name="Hansen M."/>
            <person name="Howarth C."/>
            <person name="Imamovic A."/>
            <person name="Larimer J."/>
            <person name="McCowen C."/>
            <person name="Montmayeur A."/>
            <person name="Murphy C."/>
            <person name="Neiman D."/>
            <person name="Pearson M."/>
            <person name="Priest M."/>
            <person name="Roberts A."/>
            <person name="Saif S."/>
            <person name="Shea T."/>
            <person name="Sisk P."/>
            <person name="Sykes S."/>
            <person name="Wortman J."/>
            <person name="Nusbaum C."/>
            <person name="Birren B."/>
        </authorList>
    </citation>
    <scope>NUCLEOTIDE SEQUENCE [LARGE SCALE GENOMIC DNA]</scope>
    <source>
        <strain evidence="8 9">2_1_59BFAA</strain>
    </source>
</reference>
<evidence type="ECO:0000256" key="6">
    <source>
        <dbReference type="ARBA" id="ARBA00023136"/>
    </source>
</evidence>
<keyword evidence="3" id="KW-1003">Cell membrane</keyword>
<dbReference type="AlphaFoldDB" id="K1JRZ7"/>